<gene>
    <name evidence="1" type="ORF">GCM10023082_66230</name>
</gene>
<dbReference type="Proteomes" id="UP001499884">
    <property type="component" value="Unassembled WGS sequence"/>
</dbReference>
<evidence type="ECO:0000313" key="1">
    <source>
        <dbReference type="EMBL" id="GAA3763818.1"/>
    </source>
</evidence>
<sequence length="180" mass="20054">MLHDHELLNRPVRLEWPWFVSGVGALGVTTRLALFDISLSDRELPERILACRPVGQPKAEFLSIKILGSGTYLDAAGRRRSEDRLVELIVETHEANLSARLSVHHDIWADYDFFGRPHFDIYERNAPRLTAALQALDEVLGVTADPGDSTYFGAAEGYGLARTDPEDLIDGLGIDRSDKL</sequence>
<protein>
    <submittedName>
        <fullName evidence="1">Uncharacterized protein</fullName>
    </submittedName>
</protein>
<accession>A0ABP7GI41</accession>
<proteinExistence type="predicted"/>
<keyword evidence="2" id="KW-1185">Reference proteome</keyword>
<evidence type="ECO:0000313" key="2">
    <source>
        <dbReference type="Proteomes" id="UP001499884"/>
    </source>
</evidence>
<comment type="caution">
    <text evidence="1">The sequence shown here is derived from an EMBL/GenBank/DDBJ whole genome shotgun (WGS) entry which is preliminary data.</text>
</comment>
<reference evidence="2" key="1">
    <citation type="journal article" date="2019" name="Int. J. Syst. Evol. Microbiol.">
        <title>The Global Catalogue of Microorganisms (GCM) 10K type strain sequencing project: providing services to taxonomists for standard genome sequencing and annotation.</title>
        <authorList>
            <consortium name="The Broad Institute Genomics Platform"/>
            <consortium name="The Broad Institute Genome Sequencing Center for Infectious Disease"/>
            <person name="Wu L."/>
            <person name="Ma J."/>
        </authorList>
    </citation>
    <scope>NUCLEOTIDE SEQUENCE [LARGE SCALE GENOMIC DNA]</scope>
    <source>
        <strain evidence="2">JCM 30846</strain>
    </source>
</reference>
<organism evidence="1 2">
    <name type="scientific">Streptomyces tremellae</name>
    <dbReference type="NCBI Taxonomy" id="1124239"/>
    <lineage>
        <taxon>Bacteria</taxon>
        <taxon>Bacillati</taxon>
        <taxon>Actinomycetota</taxon>
        <taxon>Actinomycetes</taxon>
        <taxon>Kitasatosporales</taxon>
        <taxon>Streptomycetaceae</taxon>
        <taxon>Streptomyces</taxon>
    </lineage>
</organism>
<name>A0ABP7GI41_9ACTN</name>
<dbReference type="EMBL" id="BAABEP010000112">
    <property type="protein sequence ID" value="GAA3763818.1"/>
    <property type="molecule type" value="Genomic_DNA"/>
</dbReference>